<sequence length="144" mass="16409">MVAGMIAITPHISLSENDIEERFMRSPGPGGQNVNKVATAVQLRFHVAGCAALPPDARERLRHLARGRITHEGYLVIRAHTFRTRERNRREARERLVHWISRALAVPERRIATRPSLASHRRRLQGKHARGALKERRRPVSAVD</sequence>
<dbReference type="AlphaFoldDB" id="A0A368HIS5"/>
<dbReference type="Pfam" id="PF00472">
    <property type="entry name" value="RF-1"/>
    <property type="match status" value="1"/>
</dbReference>
<evidence type="ECO:0000259" key="2">
    <source>
        <dbReference type="PROSITE" id="PS00745"/>
    </source>
</evidence>
<gene>
    <name evidence="3" type="ORF">C4900_12695</name>
</gene>
<dbReference type="PANTHER" id="PTHR47814">
    <property type="entry name" value="PEPTIDYL-TRNA HYDROLASE ARFB"/>
    <property type="match status" value="1"/>
</dbReference>
<protein>
    <submittedName>
        <fullName evidence="3">Aminoacyl-tRNA hydrolase</fullName>
    </submittedName>
</protein>
<keyword evidence="4" id="KW-1185">Reference proteome</keyword>
<dbReference type="SUPFAM" id="SSF110916">
    <property type="entry name" value="Peptidyl-tRNA hydrolase domain-like"/>
    <property type="match status" value="1"/>
</dbReference>
<dbReference type="GO" id="GO:0003747">
    <property type="term" value="F:translation release factor activity"/>
    <property type="evidence" value="ECO:0007669"/>
    <property type="project" value="InterPro"/>
</dbReference>
<feature type="region of interest" description="Disordered" evidence="1">
    <location>
        <begin position="114"/>
        <end position="144"/>
    </location>
</feature>
<proteinExistence type="predicted"/>
<dbReference type="InterPro" id="IPR000352">
    <property type="entry name" value="Pep_chain_release_fac_I"/>
</dbReference>
<dbReference type="GO" id="GO:0043022">
    <property type="term" value="F:ribosome binding"/>
    <property type="evidence" value="ECO:0007669"/>
    <property type="project" value="TreeGrafter"/>
</dbReference>
<dbReference type="PANTHER" id="PTHR47814:SF1">
    <property type="entry name" value="PEPTIDYL-TRNA HYDROLASE ARFB"/>
    <property type="match status" value="1"/>
</dbReference>
<evidence type="ECO:0000313" key="3">
    <source>
        <dbReference type="EMBL" id="RCN57222.1"/>
    </source>
</evidence>
<dbReference type="OrthoDB" id="9815709at2"/>
<evidence type="ECO:0000256" key="1">
    <source>
        <dbReference type="SAM" id="MobiDB-lite"/>
    </source>
</evidence>
<dbReference type="GO" id="GO:0004045">
    <property type="term" value="F:peptidyl-tRNA hydrolase activity"/>
    <property type="evidence" value="ECO:0007669"/>
    <property type="project" value="TreeGrafter"/>
</dbReference>
<dbReference type="GO" id="GO:0072344">
    <property type="term" value="P:rescue of stalled ribosome"/>
    <property type="evidence" value="ECO:0007669"/>
    <property type="project" value="TreeGrafter"/>
</dbReference>
<dbReference type="Proteomes" id="UP000253250">
    <property type="component" value="Unassembled WGS sequence"/>
</dbReference>
<organism evidence="3 4">
    <name type="scientific">Acidiferrobacter thiooxydans</name>
    <dbReference type="NCBI Taxonomy" id="163359"/>
    <lineage>
        <taxon>Bacteria</taxon>
        <taxon>Pseudomonadati</taxon>
        <taxon>Pseudomonadota</taxon>
        <taxon>Gammaproteobacteria</taxon>
        <taxon>Acidiferrobacterales</taxon>
        <taxon>Acidiferrobacteraceae</taxon>
        <taxon>Acidiferrobacter</taxon>
    </lineage>
</organism>
<keyword evidence="3" id="KW-0378">Hydrolase</keyword>
<reference evidence="3 4" key="1">
    <citation type="submission" date="2018-02" db="EMBL/GenBank/DDBJ databases">
        <title>Insights into the biology of acidophilic members of the Acidiferrobacteraceae family derived from comparative genomic analyses.</title>
        <authorList>
            <person name="Issotta F."/>
            <person name="Thyssen C."/>
            <person name="Mena C."/>
            <person name="Moya A."/>
            <person name="Bellenberg S."/>
            <person name="Sproer C."/>
            <person name="Covarrubias P.C."/>
            <person name="Sand W."/>
            <person name="Quatrini R."/>
            <person name="Vera M."/>
        </authorList>
    </citation>
    <scope>NUCLEOTIDE SEQUENCE [LARGE SCALE GENOMIC DNA]</scope>
    <source>
        <strain evidence="4">m-1</strain>
    </source>
</reference>
<name>A0A368HIS5_9GAMM</name>
<feature type="domain" description="Prokaryotic-type class I peptide chain release factors" evidence="2">
    <location>
        <begin position="25"/>
        <end position="41"/>
    </location>
</feature>
<dbReference type="EMBL" id="PSYR01000002">
    <property type="protein sequence ID" value="RCN57222.1"/>
    <property type="molecule type" value="Genomic_DNA"/>
</dbReference>
<dbReference type="PROSITE" id="PS00745">
    <property type="entry name" value="RF_PROK_I"/>
    <property type="match status" value="1"/>
</dbReference>
<dbReference type="NCBIfam" id="NF006718">
    <property type="entry name" value="PRK09256.1"/>
    <property type="match status" value="1"/>
</dbReference>
<feature type="compositionally biased region" description="Basic residues" evidence="1">
    <location>
        <begin position="119"/>
        <end position="144"/>
    </location>
</feature>
<accession>A0A368HIS5</accession>
<evidence type="ECO:0000313" key="4">
    <source>
        <dbReference type="Proteomes" id="UP000253250"/>
    </source>
</evidence>
<comment type="caution">
    <text evidence="3">The sequence shown here is derived from an EMBL/GenBank/DDBJ whole genome shotgun (WGS) entry which is preliminary data.</text>
</comment>
<dbReference type="Gene3D" id="3.30.160.20">
    <property type="match status" value="1"/>
</dbReference>